<dbReference type="SUPFAM" id="SSF53335">
    <property type="entry name" value="S-adenosyl-L-methionine-dependent methyltransferases"/>
    <property type="match status" value="1"/>
</dbReference>
<reference evidence="1 2" key="1">
    <citation type="submission" date="2019-07" db="EMBL/GenBank/DDBJ databases">
        <title>Whole genome shotgun sequence of Reyranella soli NBRC 108950.</title>
        <authorList>
            <person name="Hosoyama A."/>
            <person name="Uohara A."/>
            <person name="Ohji S."/>
            <person name="Ichikawa N."/>
        </authorList>
    </citation>
    <scope>NUCLEOTIDE SEQUENCE [LARGE SCALE GENOMIC DNA]</scope>
    <source>
        <strain evidence="1 2">NBRC 108950</strain>
    </source>
</reference>
<dbReference type="EMBL" id="BKAJ01000037">
    <property type="protein sequence ID" value="GEP55363.1"/>
    <property type="molecule type" value="Genomic_DNA"/>
</dbReference>
<comment type="caution">
    <text evidence="1">The sequence shown here is derived from an EMBL/GenBank/DDBJ whole genome shotgun (WGS) entry which is preliminary data.</text>
</comment>
<dbReference type="Proteomes" id="UP000321058">
    <property type="component" value="Unassembled WGS sequence"/>
</dbReference>
<protein>
    <recommendedName>
        <fullName evidence="3">DOT1 domain-containing protein</fullName>
    </recommendedName>
</protein>
<dbReference type="InterPro" id="IPR029063">
    <property type="entry name" value="SAM-dependent_MTases_sf"/>
</dbReference>
<evidence type="ECO:0000313" key="1">
    <source>
        <dbReference type="EMBL" id="GEP55363.1"/>
    </source>
</evidence>
<name>A0A512N8W6_9HYPH</name>
<evidence type="ECO:0000313" key="2">
    <source>
        <dbReference type="Proteomes" id="UP000321058"/>
    </source>
</evidence>
<accession>A0A512N8W6</accession>
<gene>
    <name evidence="1" type="ORF">RSO01_25290</name>
</gene>
<sequence>MGDGEDNEDPPQANRLRELLLPAMRELLERSGVEGSGAYNYYDTRVRQGLVFLEYEIALARKLLSCGLGIHRVDEVGSGFGQFMFLLGWNGFKMIGFEVNPLRGDTAATLHGMLQRAEPALTSNVRLIQAEFPVRFGPRPQPGSMVLTTNLVATCSRAKQLAVLRAMRRYPFVLSDVQRFFDYRPERHQEPDVLALFAEAGLRDPELFLDLGAGGRYYLFANPARRGFGLLSALWR</sequence>
<evidence type="ECO:0008006" key="3">
    <source>
        <dbReference type="Google" id="ProtNLM"/>
    </source>
</evidence>
<proteinExistence type="predicted"/>
<keyword evidence="2" id="KW-1185">Reference proteome</keyword>
<organism evidence="1 2">
    <name type="scientific">Reyranella soli</name>
    <dbReference type="NCBI Taxonomy" id="1230389"/>
    <lineage>
        <taxon>Bacteria</taxon>
        <taxon>Pseudomonadati</taxon>
        <taxon>Pseudomonadota</taxon>
        <taxon>Alphaproteobacteria</taxon>
        <taxon>Hyphomicrobiales</taxon>
        <taxon>Reyranellaceae</taxon>
        <taxon>Reyranella</taxon>
    </lineage>
</organism>
<dbReference type="AlphaFoldDB" id="A0A512N8W6"/>